<name>A0ABS7I5I2_9MICO</name>
<dbReference type="EC" id="3.1.3.-" evidence="7"/>
<dbReference type="EMBL" id="JAEUAX010000014">
    <property type="protein sequence ID" value="MBW9111659.1"/>
    <property type="molecule type" value="Genomic_DNA"/>
</dbReference>
<organism evidence="8 9">
    <name type="scientific">Microbacterium ureisolvens</name>
    <dbReference type="NCBI Taxonomy" id="2781186"/>
    <lineage>
        <taxon>Bacteria</taxon>
        <taxon>Bacillati</taxon>
        <taxon>Actinomycetota</taxon>
        <taxon>Actinomycetes</taxon>
        <taxon>Micrococcales</taxon>
        <taxon>Microbacteriaceae</taxon>
        <taxon>Microbacterium</taxon>
    </lineage>
</organism>
<keyword evidence="3" id="KW-0479">Metal-binding</keyword>
<comment type="similarity">
    <text evidence="7">Belongs to the gmhB family.</text>
</comment>
<comment type="subcellular location">
    <subcellularLocation>
        <location evidence="1 7">Cytoplasm</location>
    </subcellularLocation>
</comment>
<dbReference type="PANTHER" id="PTHR42891">
    <property type="entry name" value="D-GLYCERO-BETA-D-MANNO-HEPTOSE-1,7-BISPHOSPHATE 7-PHOSPHATASE"/>
    <property type="match status" value="1"/>
</dbReference>
<gene>
    <name evidence="8" type="ORF">JNB61_17965</name>
</gene>
<keyword evidence="9" id="KW-1185">Reference proteome</keyword>
<protein>
    <recommendedName>
        <fullName evidence="6 7">D,D-heptose 1,7-bisphosphate phosphatase</fullName>
        <ecNumber evidence="7">3.1.3.-</ecNumber>
    </recommendedName>
</protein>
<dbReference type="PIRSF" id="PIRSF004682">
    <property type="entry name" value="GmhB"/>
    <property type="match status" value="1"/>
</dbReference>
<evidence type="ECO:0000256" key="6">
    <source>
        <dbReference type="ARBA" id="ARBA00031828"/>
    </source>
</evidence>
<accession>A0ABS7I5I2</accession>
<dbReference type="InterPro" id="IPR006549">
    <property type="entry name" value="HAD-SF_hydro_IIIA"/>
</dbReference>
<evidence type="ECO:0000256" key="2">
    <source>
        <dbReference type="ARBA" id="ARBA00022490"/>
    </source>
</evidence>
<evidence type="ECO:0000256" key="5">
    <source>
        <dbReference type="ARBA" id="ARBA00023277"/>
    </source>
</evidence>
<reference evidence="8 9" key="1">
    <citation type="journal article" date="2021" name="MBio">
        <title>Poor Competitiveness of Bradyrhizobium in Pigeon Pea Root Colonization in Indian Soils.</title>
        <authorList>
            <person name="Chalasani D."/>
            <person name="Basu A."/>
            <person name="Pullabhotla S.V.S.R.N."/>
            <person name="Jorrin B."/>
            <person name="Neal A.L."/>
            <person name="Poole P.S."/>
            <person name="Podile A.R."/>
            <person name="Tkacz A."/>
        </authorList>
    </citation>
    <scope>NUCLEOTIDE SEQUENCE [LARGE SCALE GENOMIC DNA]</scope>
    <source>
        <strain evidence="8 9">HU12</strain>
    </source>
</reference>
<dbReference type="Pfam" id="PF13344">
    <property type="entry name" value="Hydrolase_6"/>
    <property type="match status" value="1"/>
</dbReference>
<evidence type="ECO:0000313" key="9">
    <source>
        <dbReference type="Proteomes" id="UP000777440"/>
    </source>
</evidence>
<dbReference type="RefSeq" id="WP_220340527.1">
    <property type="nucleotide sequence ID" value="NZ_JAEUAX010000014.1"/>
</dbReference>
<dbReference type="PANTHER" id="PTHR42891:SF1">
    <property type="entry name" value="D-GLYCERO-BETA-D-MANNO-HEPTOSE-1,7-BISPHOSPHATE 7-PHOSPHATASE"/>
    <property type="match status" value="1"/>
</dbReference>
<dbReference type="NCBIfam" id="TIGR01656">
    <property type="entry name" value="Histidinol-ppas"/>
    <property type="match status" value="1"/>
</dbReference>
<dbReference type="InterPro" id="IPR023214">
    <property type="entry name" value="HAD_sf"/>
</dbReference>
<dbReference type="Pfam" id="PF13242">
    <property type="entry name" value="Hydrolase_like"/>
    <property type="match status" value="1"/>
</dbReference>
<dbReference type="SUPFAM" id="SSF56784">
    <property type="entry name" value="HAD-like"/>
    <property type="match status" value="1"/>
</dbReference>
<evidence type="ECO:0000256" key="4">
    <source>
        <dbReference type="ARBA" id="ARBA00022801"/>
    </source>
</evidence>
<comment type="caution">
    <text evidence="8">The sequence shown here is derived from an EMBL/GenBank/DDBJ whole genome shotgun (WGS) entry which is preliminary data.</text>
</comment>
<evidence type="ECO:0000256" key="1">
    <source>
        <dbReference type="ARBA" id="ARBA00004496"/>
    </source>
</evidence>
<proteinExistence type="inferred from homology"/>
<dbReference type="InterPro" id="IPR006357">
    <property type="entry name" value="HAD-SF_hydro_IIA"/>
</dbReference>
<keyword evidence="4 7" id="KW-0378">Hydrolase</keyword>
<dbReference type="Gene3D" id="3.40.50.1000">
    <property type="entry name" value="HAD superfamily/HAD-like"/>
    <property type="match status" value="1"/>
</dbReference>
<keyword evidence="2 7" id="KW-0963">Cytoplasm</keyword>
<dbReference type="Proteomes" id="UP000777440">
    <property type="component" value="Unassembled WGS sequence"/>
</dbReference>
<dbReference type="InterPro" id="IPR004446">
    <property type="entry name" value="Heptose_bisP_phosphatase"/>
</dbReference>
<dbReference type="InterPro" id="IPR036412">
    <property type="entry name" value="HAD-like_sf"/>
</dbReference>
<keyword evidence="5 7" id="KW-0119">Carbohydrate metabolism</keyword>
<dbReference type="InterPro" id="IPR006543">
    <property type="entry name" value="Histidinol-phos"/>
</dbReference>
<evidence type="ECO:0000256" key="3">
    <source>
        <dbReference type="ARBA" id="ARBA00022723"/>
    </source>
</evidence>
<dbReference type="NCBIfam" id="TIGR01662">
    <property type="entry name" value="HAD-SF-IIIA"/>
    <property type="match status" value="1"/>
</dbReference>
<evidence type="ECO:0000313" key="8">
    <source>
        <dbReference type="EMBL" id="MBW9111659.1"/>
    </source>
</evidence>
<sequence>MGRRIPHAVLFDRDGTLIRDVPYNGDPSRVEPLPTAAEALALLRAHGVRIGVVTNQSGIERGLVTRAQVEAVNARVEAVLGPFDVWRMCPHVPDAGCLCRKPAPGMLTSACAALRVPPGAAAMIGDIGSDMDAADAAGVRGILVPTEATRAEEIRAAHEVAETAVDAVRVLLAEGADG</sequence>
<evidence type="ECO:0000256" key="7">
    <source>
        <dbReference type="PIRNR" id="PIRNR004682"/>
    </source>
</evidence>
<dbReference type="GO" id="GO:0016787">
    <property type="term" value="F:hydrolase activity"/>
    <property type="evidence" value="ECO:0007669"/>
    <property type="project" value="UniProtKB-KW"/>
</dbReference>